<dbReference type="PANTHER" id="PTHR43698:SF1">
    <property type="entry name" value="BLL4564 PROTEIN"/>
    <property type="match status" value="1"/>
</dbReference>
<dbReference type="AlphaFoldDB" id="A0A852YHG0"/>
<evidence type="ECO:0000259" key="1">
    <source>
        <dbReference type="Pfam" id="PF07883"/>
    </source>
</evidence>
<name>A0A852YHG0_9MICO</name>
<dbReference type="Gene3D" id="2.60.120.10">
    <property type="entry name" value="Jelly Rolls"/>
    <property type="match status" value="1"/>
</dbReference>
<organism evidence="2 3">
    <name type="scientific">Schumannella luteola</name>
    <dbReference type="NCBI Taxonomy" id="472059"/>
    <lineage>
        <taxon>Bacteria</taxon>
        <taxon>Bacillati</taxon>
        <taxon>Actinomycetota</taxon>
        <taxon>Actinomycetes</taxon>
        <taxon>Micrococcales</taxon>
        <taxon>Microbacteriaceae</taxon>
        <taxon>Schumannella</taxon>
    </lineage>
</organism>
<evidence type="ECO:0000313" key="3">
    <source>
        <dbReference type="Proteomes" id="UP000553888"/>
    </source>
</evidence>
<protein>
    <submittedName>
        <fullName evidence="2">Quercetin dioxygenase-like cupin family protein</fullName>
    </submittedName>
</protein>
<dbReference type="Pfam" id="PF07883">
    <property type="entry name" value="Cupin_2"/>
    <property type="match status" value="1"/>
</dbReference>
<dbReference type="RefSeq" id="WP_179569703.1">
    <property type="nucleotide sequence ID" value="NZ_JACBZY010000001.1"/>
</dbReference>
<sequence>MKHIPADRRAGLGAKSGSRFTGQVDNFMTMAGTDGVTINDVSFRPGARTHWHHHSQGQILFVTSGRGLTQVADGPVVELLPGDVVWVAPGEEHWHGAAPDSFMTHTAVSLGPTVWADAVDDADYTTEPQRTDAA</sequence>
<comment type="caution">
    <text evidence="2">The sequence shown here is derived from an EMBL/GenBank/DDBJ whole genome shotgun (WGS) entry which is preliminary data.</text>
</comment>
<keyword evidence="2" id="KW-0560">Oxidoreductase</keyword>
<keyword evidence="2" id="KW-0223">Dioxygenase</keyword>
<dbReference type="InterPro" id="IPR011051">
    <property type="entry name" value="RmlC_Cupin_sf"/>
</dbReference>
<dbReference type="InterPro" id="IPR014710">
    <property type="entry name" value="RmlC-like_jellyroll"/>
</dbReference>
<dbReference type="PANTHER" id="PTHR43698">
    <property type="entry name" value="RIBD C-TERMINAL DOMAIN CONTAINING PROTEIN"/>
    <property type="match status" value="1"/>
</dbReference>
<dbReference type="SUPFAM" id="SSF51182">
    <property type="entry name" value="RmlC-like cupins"/>
    <property type="match status" value="1"/>
</dbReference>
<feature type="domain" description="Cupin type-2" evidence="1">
    <location>
        <begin position="41"/>
        <end position="98"/>
    </location>
</feature>
<keyword evidence="3" id="KW-1185">Reference proteome</keyword>
<dbReference type="InterPro" id="IPR013096">
    <property type="entry name" value="Cupin_2"/>
</dbReference>
<proteinExistence type="predicted"/>
<gene>
    <name evidence="2" type="ORF">BJ979_003346</name>
</gene>
<dbReference type="EMBL" id="JACBZY010000001">
    <property type="protein sequence ID" value="NYH00721.1"/>
    <property type="molecule type" value="Genomic_DNA"/>
</dbReference>
<accession>A0A852YHG0</accession>
<dbReference type="CDD" id="cd02233">
    <property type="entry name" value="cupin_HNL-like"/>
    <property type="match status" value="1"/>
</dbReference>
<evidence type="ECO:0000313" key="2">
    <source>
        <dbReference type="EMBL" id="NYH00721.1"/>
    </source>
</evidence>
<dbReference type="Proteomes" id="UP000553888">
    <property type="component" value="Unassembled WGS sequence"/>
</dbReference>
<dbReference type="GO" id="GO:0051213">
    <property type="term" value="F:dioxygenase activity"/>
    <property type="evidence" value="ECO:0007669"/>
    <property type="project" value="UniProtKB-KW"/>
</dbReference>
<reference evidence="2 3" key="1">
    <citation type="submission" date="2020-07" db="EMBL/GenBank/DDBJ databases">
        <title>Sequencing the genomes of 1000 actinobacteria strains.</title>
        <authorList>
            <person name="Klenk H.-P."/>
        </authorList>
    </citation>
    <scope>NUCLEOTIDE SEQUENCE [LARGE SCALE GENOMIC DNA]</scope>
    <source>
        <strain evidence="2 3">DSM 23141</strain>
    </source>
</reference>
<dbReference type="InterPro" id="IPR047263">
    <property type="entry name" value="HNL-like_cupin"/>
</dbReference>